<dbReference type="PANTHER" id="PTHR43163:SF6">
    <property type="entry name" value="DIPEPTIDE TRANSPORT SYSTEM PERMEASE PROTEIN DPPB-RELATED"/>
    <property type="match status" value="1"/>
</dbReference>
<dbReference type="GO" id="GO:0055085">
    <property type="term" value="P:transmembrane transport"/>
    <property type="evidence" value="ECO:0007669"/>
    <property type="project" value="InterPro"/>
</dbReference>
<keyword evidence="4 7" id="KW-0812">Transmembrane</keyword>
<dbReference type="Gene3D" id="1.10.3720.10">
    <property type="entry name" value="MetI-like"/>
    <property type="match status" value="1"/>
</dbReference>
<feature type="transmembrane region" description="Helical" evidence="7">
    <location>
        <begin position="134"/>
        <end position="158"/>
    </location>
</feature>
<dbReference type="AlphaFoldDB" id="A0A381SW14"/>
<feature type="domain" description="ABC transmembrane type-1" evidence="8">
    <location>
        <begin position="95"/>
        <end position="296"/>
    </location>
</feature>
<dbReference type="GO" id="GO:0005886">
    <property type="term" value="C:plasma membrane"/>
    <property type="evidence" value="ECO:0007669"/>
    <property type="project" value="UniProtKB-SubCell"/>
</dbReference>
<evidence type="ECO:0000256" key="1">
    <source>
        <dbReference type="ARBA" id="ARBA00004651"/>
    </source>
</evidence>
<keyword evidence="3" id="KW-1003">Cell membrane</keyword>
<feature type="transmembrane region" description="Helical" evidence="7">
    <location>
        <begin position="12"/>
        <end position="30"/>
    </location>
</feature>
<accession>A0A381SW14</accession>
<dbReference type="Pfam" id="PF19300">
    <property type="entry name" value="BPD_transp_1_N"/>
    <property type="match status" value="1"/>
</dbReference>
<dbReference type="Pfam" id="PF00528">
    <property type="entry name" value="BPD_transp_1"/>
    <property type="match status" value="1"/>
</dbReference>
<keyword evidence="2" id="KW-0813">Transport</keyword>
<protein>
    <recommendedName>
        <fullName evidence="8">ABC transmembrane type-1 domain-containing protein</fullName>
    </recommendedName>
</protein>
<evidence type="ECO:0000256" key="6">
    <source>
        <dbReference type="ARBA" id="ARBA00023136"/>
    </source>
</evidence>
<evidence type="ECO:0000256" key="4">
    <source>
        <dbReference type="ARBA" id="ARBA00022692"/>
    </source>
</evidence>
<evidence type="ECO:0000256" key="2">
    <source>
        <dbReference type="ARBA" id="ARBA00022448"/>
    </source>
</evidence>
<feature type="transmembrane region" description="Helical" evidence="7">
    <location>
        <begin position="227"/>
        <end position="253"/>
    </location>
</feature>
<comment type="subcellular location">
    <subcellularLocation>
        <location evidence="1">Cell membrane</location>
        <topology evidence="1">Multi-pass membrane protein</topology>
    </subcellularLocation>
</comment>
<name>A0A381SW14_9ZZZZ</name>
<sequence>MVNFIVRRILQTIPVLFGVIVITFILMYMVPGDPVVSMVGERYDEETIHKLRKELHLDDSLPMQFVHYVSNVMRGDFGKSFITGGSVSEELLIKFPNTLILAVASMIIAIITGLTMGIVSSLKPQSILDKITMFFALAGISAPVFWVGLMLVLFIGVFLQWLPPTGFGGIEYIILPAITLGLRSAAYLARLTRATMLDVLNQDYIRTARMKMLPEWKVILKHGFPNILIPIITVIGTDFGSYLSGAVLTESIFGWPGIGRYALEAILKRDFPVIQGTVLFMALMFILANLIVDIFYGIVDPRIRIEGKNG</sequence>
<evidence type="ECO:0000256" key="5">
    <source>
        <dbReference type="ARBA" id="ARBA00022989"/>
    </source>
</evidence>
<feature type="transmembrane region" description="Helical" evidence="7">
    <location>
        <begin position="99"/>
        <end position="122"/>
    </location>
</feature>
<evidence type="ECO:0000313" key="9">
    <source>
        <dbReference type="EMBL" id="SVA08210.1"/>
    </source>
</evidence>
<evidence type="ECO:0000256" key="7">
    <source>
        <dbReference type="SAM" id="Phobius"/>
    </source>
</evidence>
<evidence type="ECO:0000259" key="8">
    <source>
        <dbReference type="PROSITE" id="PS50928"/>
    </source>
</evidence>
<keyword evidence="5 7" id="KW-1133">Transmembrane helix</keyword>
<dbReference type="InterPro" id="IPR035906">
    <property type="entry name" value="MetI-like_sf"/>
</dbReference>
<dbReference type="EMBL" id="UINC01003658">
    <property type="protein sequence ID" value="SVA08210.1"/>
    <property type="molecule type" value="Genomic_DNA"/>
</dbReference>
<dbReference type="CDD" id="cd06261">
    <property type="entry name" value="TM_PBP2"/>
    <property type="match status" value="1"/>
</dbReference>
<proteinExistence type="predicted"/>
<organism evidence="9">
    <name type="scientific">marine metagenome</name>
    <dbReference type="NCBI Taxonomy" id="408172"/>
    <lineage>
        <taxon>unclassified sequences</taxon>
        <taxon>metagenomes</taxon>
        <taxon>ecological metagenomes</taxon>
    </lineage>
</organism>
<dbReference type="SUPFAM" id="SSF161098">
    <property type="entry name" value="MetI-like"/>
    <property type="match status" value="1"/>
</dbReference>
<dbReference type="InterPro" id="IPR045621">
    <property type="entry name" value="BPD_transp_1_N"/>
</dbReference>
<feature type="transmembrane region" description="Helical" evidence="7">
    <location>
        <begin position="170"/>
        <end position="189"/>
    </location>
</feature>
<dbReference type="InterPro" id="IPR000515">
    <property type="entry name" value="MetI-like"/>
</dbReference>
<dbReference type="PANTHER" id="PTHR43163">
    <property type="entry name" value="DIPEPTIDE TRANSPORT SYSTEM PERMEASE PROTEIN DPPB-RELATED"/>
    <property type="match status" value="1"/>
</dbReference>
<gene>
    <name evidence="9" type="ORF">METZ01_LOCUS61064</name>
</gene>
<evidence type="ECO:0000256" key="3">
    <source>
        <dbReference type="ARBA" id="ARBA00022475"/>
    </source>
</evidence>
<dbReference type="PROSITE" id="PS50928">
    <property type="entry name" value="ABC_TM1"/>
    <property type="match status" value="1"/>
</dbReference>
<feature type="transmembrane region" description="Helical" evidence="7">
    <location>
        <begin position="273"/>
        <end position="299"/>
    </location>
</feature>
<keyword evidence="6 7" id="KW-0472">Membrane</keyword>
<reference evidence="9" key="1">
    <citation type="submission" date="2018-05" db="EMBL/GenBank/DDBJ databases">
        <authorList>
            <person name="Lanie J.A."/>
            <person name="Ng W.-L."/>
            <person name="Kazmierczak K.M."/>
            <person name="Andrzejewski T.M."/>
            <person name="Davidsen T.M."/>
            <person name="Wayne K.J."/>
            <person name="Tettelin H."/>
            <person name="Glass J.I."/>
            <person name="Rusch D."/>
            <person name="Podicherti R."/>
            <person name="Tsui H.-C.T."/>
            <person name="Winkler M.E."/>
        </authorList>
    </citation>
    <scope>NUCLEOTIDE SEQUENCE</scope>
</reference>